<dbReference type="InterPro" id="IPR051211">
    <property type="entry name" value="PG_lysyltransferase"/>
</dbReference>
<dbReference type="PANTHER" id="PTHR34697:SF2">
    <property type="entry name" value="PHOSPHATIDYLGLYCEROL LYSYLTRANSFERASE"/>
    <property type="match status" value="1"/>
</dbReference>
<feature type="transmembrane region" description="Helical" evidence="15">
    <location>
        <begin position="421"/>
        <end position="441"/>
    </location>
</feature>
<keyword evidence="7 15" id="KW-0812">Transmembrane</keyword>
<dbReference type="GO" id="GO:0055091">
    <property type="term" value="P:phospholipid homeostasis"/>
    <property type="evidence" value="ECO:0007669"/>
    <property type="project" value="TreeGrafter"/>
</dbReference>
<feature type="transmembrane region" description="Helical" evidence="15">
    <location>
        <begin position="173"/>
        <end position="200"/>
    </location>
</feature>
<feature type="domain" description="Phosphatidylglycerol lysyltransferase C-terminal" evidence="16">
    <location>
        <begin position="586"/>
        <end position="875"/>
    </location>
</feature>
<keyword evidence="18" id="KW-1185">Reference proteome</keyword>
<feature type="transmembrane region" description="Helical" evidence="15">
    <location>
        <begin position="341"/>
        <end position="358"/>
    </location>
</feature>
<comment type="catalytic activity">
    <reaction evidence="13">
        <text>L-lysyl-tRNA(Lys) + a 1,2-diacyl-sn-glycero-3-phospho-(1'-sn-glycerol) = a 1,2-diacyl-sn-glycero-3-phospho-1'-(3'-O-L-lysyl)-sn-glycerol + tRNA(Lys)</text>
        <dbReference type="Rhea" id="RHEA:10668"/>
        <dbReference type="Rhea" id="RHEA-COMP:9696"/>
        <dbReference type="Rhea" id="RHEA-COMP:9697"/>
        <dbReference type="ChEBI" id="CHEBI:64716"/>
        <dbReference type="ChEBI" id="CHEBI:75792"/>
        <dbReference type="ChEBI" id="CHEBI:78442"/>
        <dbReference type="ChEBI" id="CHEBI:78529"/>
        <dbReference type="EC" id="2.3.2.3"/>
    </reaction>
</comment>
<dbReference type="NCBIfam" id="NF033480">
    <property type="entry name" value="bifunc_MprF"/>
    <property type="match status" value="1"/>
</dbReference>
<feature type="transmembrane region" description="Helical" evidence="15">
    <location>
        <begin position="212"/>
        <end position="236"/>
    </location>
</feature>
<comment type="similarity">
    <text evidence="2">Belongs to the LPG synthase family.</text>
</comment>
<dbReference type="Pfam" id="PF03706">
    <property type="entry name" value="LPG_synthase_TM"/>
    <property type="match status" value="1"/>
</dbReference>
<comment type="caution">
    <text evidence="17">The sequence shown here is derived from an EMBL/GenBank/DDBJ whole genome shotgun (WGS) entry which is preliminary data.</text>
</comment>
<protein>
    <recommendedName>
        <fullName evidence="4">Phosphatidylglycerol lysyltransferase</fullName>
        <ecNumber evidence="3">2.3.2.3</ecNumber>
    </recommendedName>
    <alternativeName>
        <fullName evidence="12">Lysylphosphatidylglycerol synthase</fullName>
    </alternativeName>
</protein>
<feature type="transmembrane region" description="Helical" evidence="15">
    <location>
        <begin position="378"/>
        <end position="401"/>
    </location>
</feature>
<evidence type="ECO:0000256" key="7">
    <source>
        <dbReference type="ARBA" id="ARBA00022692"/>
    </source>
</evidence>
<evidence type="ECO:0000256" key="3">
    <source>
        <dbReference type="ARBA" id="ARBA00012014"/>
    </source>
</evidence>
<feature type="transmembrane region" description="Helical" evidence="15">
    <location>
        <begin position="136"/>
        <end position="161"/>
    </location>
</feature>
<evidence type="ECO:0000256" key="13">
    <source>
        <dbReference type="ARBA" id="ARBA00047540"/>
    </source>
</evidence>
<name>A0A9W6JQ25_9HYPH</name>
<evidence type="ECO:0000256" key="6">
    <source>
        <dbReference type="ARBA" id="ARBA00022679"/>
    </source>
</evidence>
<evidence type="ECO:0000313" key="18">
    <source>
        <dbReference type="Proteomes" id="UP001143309"/>
    </source>
</evidence>
<dbReference type="AlphaFoldDB" id="A0A9W6JQ25"/>
<evidence type="ECO:0000256" key="12">
    <source>
        <dbReference type="ARBA" id="ARBA00031899"/>
    </source>
</evidence>
<evidence type="ECO:0000259" key="16">
    <source>
        <dbReference type="Pfam" id="PF09924"/>
    </source>
</evidence>
<feature type="transmembrane region" description="Helical" evidence="15">
    <location>
        <begin position="62"/>
        <end position="82"/>
    </location>
</feature>
<dbReference type="InterPro" id="IPR024320">
    <property type="entry name" value="LPG_synthase_C"/>
</dbReference>
<dbReference type="Proteomes" id="UP001143309">
    <property type="component" value="Unassembled WGS sequence"/>
</dbReference>
<sequence>MSRPTETAPAPDATTPGDAPPDGASAVQGQAAEDGAPSGEAPPPLAFPRLRAWAATVPWRTVGALASLLLFAVVLYVLHGLVEEVKLDDVKTAIAATPWSTLGIALAATAASYVALTGYDWFGILHIKRRDVGYPIAALASFTGYALSYTIGFQLVVAGAVRYRIYAGAGLGAAEVAAITAISALTLWLGIFFTLAIGLVTEAPDVSRLDGLPVSVNMAIGIAILAALAFYLLWISRRERAVTIEGYRLALPGVKSTGAQIIIGLVDLLGAAFALWVLLPADAVIAFPTFAALFVVAMTLGMLSHAPGGAGVIEATVLIALPNLPADAVLASLLLWRVVYYLIPFTLALGLLGGSEFARRKGYLHRAGVMLAAVMRPVAPIVLGAAVFLGGIVLLISGALPAETDRLHVLRGFVPLPFVEASHLLASVVGVVLLVVARGLLRRLDGAYRIAQLLLAAGLVFSLVKGVDIEEAIVLGVVLALLTVNRRAFYRRASLWDQDLAPAWLAAVAIVLCGSVWLGFFAYRNVEYSNDLWWDFAYRGDAPRFLRASLAAGVAALAIGLYALLHRHSAPKASAEAASGRVAEIVARSPRADANLAFLGDKRFLFSEAGDAFIMYQVQGRSWVAMGDPVGPADKVSELLWAFRELADQHSGWPVFYQASVARLPTYLDLGLSLLKLGEEARVELSKFTLEGKAGYEWRYVDRKASKDGLEVAIVPREQAAALLPELRRVSDAWMASKKVGEKGFSLGFWSEGYLRHFDMAIVRHEGRIVAFANMWYGADKEEATVDLMRYLPDAPKGVMDALFVRLMLRAKADGYRWFNLGMAPLSGLVDHPLGPTWNRVGAFLFRYGDNFYNFEGLRTYKSKFSPVWEPRYLACPGGWVLPQILLDVTALIGGAPKRADEAMRAALLAEPKESAA</sequence>
<dbReference type="SUPFAM" id="SSF55729">
    <property type="entry name" value="Acyl-CoA N-acyltransferases (Nat)"/>
    <property type="match status" value="1"/>
</dbReference>
<accession>A0A9W6JQ25</accession>
<keyword evidence="10 15" id="KW-0472">Membrane</keyword>
<comment type="subcellular location">
    <subcellularLocation>
        <location evidence="1">Cell membrane</location>
        <topology evidence="1">Multi-pass membrane protein</topology>
    </subcellularLocation>
</comment>
<feature type="region of interest" description="Disordered" evidence="14">
    <location>
        <begin position="1"/>
        <end position="41"/>
    </location>
</feature>
<dbReference type="GO" id="GO:0005886">
    <property type="term" value="C:plasma membrane"/>
    <property type="evidence" value="ECO:0007669"/>
    <property type="project" value="UniProtKB-SubCell"/>
</dbReference>
<dbReference type="EC" id="2.3.2.3" evidence="3"/>
<evidence type="ECO:0000256" key="15">
    <source>
        <dbReference type="SAM" id="Phobius"/>
    </source>
</evidence>
<dbReference type="GO" id="GO:0046677">
    <property type="term" value="P:response to antibiotic"/>
    <property type="evidence" value="ECO:0007669"/>
    <property type="project" value="UniProtKB-KW"/>
</dbReference>
<feature type="transmembrane region" description="Helical" evidence="15">
    <location>
        <begin position="257"/>
        <end position="279"/>
    </location>
</feature>
<evidence type="ECO:0000256" key="9">
    <source>
        <dbReference type="ARBA" id="ARBA00023098"/>
    </source>
</evidence>
<evidence type="ECO:0000256" key="10">
    <source>
        <dbReference type="ARBA" id="ARBA00023136"/>
    </source>
</evidence>
<evidence type="ECO:0000256" key="2">
    <source>
        <dbReference type="ARBA" id="ARBA00008627"/>
    </source>
</evidence>
<evidence type="ECO:0000256" key="11">
    <source>
        <dbReference type="ARBA" id="ARBA00023251"/>
    </source>
</evidence>
<feature type="transmembrane region" description="Helical" evidence="15">
    <location>
        <begin position="501"/>
        <end position="524"/>
    </location>
</feature>
<keyword evidence="9" id="KW-0443">Lipid metabolism</keyword>
<reference evidence="17" key="1">
    <citation type="journal article" date="2014" name="Int. J. Syst. Evol. Microbiol.">
        <title>Complete genome sequence of Corynebacterium casei LMG S-19264T (=DSM 44701T), isolated from a smear-ripened cheese.</title>
        <authorList>
            <consortium name="US DOE Joint Genome Institute (JGI-PGF)"/>
            <person name="Walter F."/>
            <person name="Albersmeier A."/>
            <person name="Kalinowski J."/>
            <person name="Ruckert C."/>
        </authorList>
    </citation>
    <scope>NUCLEOTIDE SEQUENCE</scope>
    <source>
        <strain evidence="17">VKM B-2748</strain>
    </source>
</reference>
<dbReference type="InterPro" id="IPR022791">
    <property type="entry name" value="L-PG_synthase/AglD"/>
</dbReference>
<reference evidence="17" key="2">
    <citation type="submission" date="2023-01" db="EMBL/GenBank/DDBJ databases">
        <authorList>
            <person name="Sun Q."/>
            <person name="Evtushenko L."/>
        </authorList>
    </citation>
    <scope>NUCLEOTIDE SEQUENCE</scope>
    <source>
        <strain evidence="17">VKM B-2748</strain>
    </source>
</reference>
<keyword evidence="5" id="KW-1003">Cell membrane</keyword>
<feature type="transmembrane region" description="Helical" evidence="15">
    <location>
        <begin position="544"/>
        <end position="565"/>
    </location>
</feature>
<evidence type="ECO:0000256" key="14">
    <source>
        <dbReference type="SAM" id="MobiDB-lite"/>
    </source>
</evidence>
<evidence type="ECO:0000256" key="4">
    <source>
        <dbReference type="ARBA" id="ARBA00021546"/>
    </source>
</evidence>
<feature type="transmembrane region" description="Helical" evidence="15">
    <location>
        <begin position="94"/>
        <end position="116"/>
    </location>
</feature>
<dbReference type="Pfam" id="PF09924">
    <property type="entry name" value="LPG_synthase_C"/>
    <property type="match status" value="1"/>
</dbReference>
<keyword evidence="8 15" id="KW-1133">Transmembrane helix</keyword>
<feature type="transmembrane region" description="Helical" evidence="15">
    <location>
        <begin position="285"/>
        <end position="303"/>
    </location>
</feature>
<keyword evidence="11" id="KW-0046">Antibiotic resistance</keyword>
<dbReference type="EMBL" id="BSFL01000002">
    <property type="protein sequence ID" value="GLK80219.1"/>
    <property type="molecule type" value="Genomic_DNA"/>
</dbReference>
<dbReference type="InterPro" id="IPR016181">
    <property type="entry name" value="Acyl_CoA_acyltransferase"/>
</dbReference>
<evidence type="ECO:0000256" key="8">
    <source>
        <dbReference type="ARBA" id="ARBA00022989"/>
    </source>
</evidence>
<evidence type="ECO:0000256" key="1">
    <source>
        <dbReference type="ARBA" id="ARBA00004651"/>
    </source>
</evidence>
<dbReference type="PANTHER" id="PTHR34697">
    <property type="entry name" value="PHOSPHATIDYLGLYCEROL LYSYLTRANSFERASE"/>
    <property type="match status" value="1"/>
</dbReference>
<organism evidence="17 18">
    <name type="scientific">Methylopila turkensis</name>
    <dbReference type="NCBI Taxonomy" id="1437816"/>
    <lineage>
        <taxon>Bacteria</taxon>
        <taxon>Pseudomonadati</taxon>
        <taxon>Pseudomonadota</taxon>
        <taxon>Alphaproteobacteria</taxon>
        <taxon>Hyphomicrobiales</taxon>
        <taxon>Methylopilaceae</taxon>
        <taxon>Methylopila</taxon>
    </lineage>
</organism>
<evidence type="ECO:0000256" key="5">
    <source>
        <dbReference type="ARBA" id="ARBA00022475"/>
    </source>
</evidence>
<evidence type="ECO:0000313" key="17">
    <source>
        <dbReference type="EMBL" id="GLK80219.1"/>
    </source>
</evidence>
<feature type="compositionally biased region" description="Low complexity" evidence="14">
    <location>
        <begin position="7"/>
        <end position="24"/>
    </location>
</feature>
<dbReference type="GO" id="GO:0050071">
    <property type="term" value="F:phosphatidylglycerol lysyltransferase activity"/>
    <property type="evidence" value="ECO:0007669"/>
    <property type="project" value="UniProtKB-EC"/>
</dbReference>
<proteinExistence type="inferred from homology"/>
<keyword evidence="6" id="KW-0808">Transferase</keyword>
<dbReference type="RefSeq" id="WP_271200689.1">
    <property type="nucleotide sequence ID" value="NZ_BSFL01000002.1"/>
</dbReference>
<gene>
    <name evidence="17" type="ORF">GCM10008174_19600</name>
</gene>
<dbReference type="GO" id="GO:0006629">
    <property type="term" value="P:lipid metabolic process"/>
    <property type="evidence" value="ECO:0007669"/>
    <property type="project" value="UniProtKB-KW"/>
</dbReference>